<feature type="compositionally biased region" description="Polar residues" evidence="2">
    <location>
        <begin position="2158"/>
        <end position="2168"/>
    </location>
</feature>
<feature type="compositionally biased region" description="Acidic residues" evidence="2">
    <location>
        <begin position="2190"/>
        <end position="2219"/>
    </location>
</feature>
<evidence type="ECO:0000313" key="3">
    <source>
        <dbReference type="EMBL" id="KAJ9659668.1"/>
    </source>
</evidence>
<feature type="region of interest" description="Disordered" evidence="2">
    <location>
        <begin position="1182"/>
        <end position="1228"/>
    </location>
</feature>
<gene>
    <name evidence="3" type="ORF">H2201_007259</name>
</gene>
<feature type="region of interest" description="Disordered" evidence="2">
    <location>
        <begin position="2054"/>
        <end position="2107"/>
    </location>
</feature>
<evidence type="ECO:0000256" key="1">
    <source>
        <dbReference type="SAM" id="Coils"/>
    </source>
</evidence>
<feature type="region of interest" description="Disordered" evidence="2">
    <location>
        <begin position="1778"/>
        <end position="1798"/>
    </location>
</feature>
<accession>A0ABQ9NK77</accession>
<feature type="coiled-coil region" evidence="1">
    <location>
        <begin position="779"/>
        <end position="806"/>
    </location>
</feature>
<dbReference type="Proteomes" id="UP001172684">
    <property type="component" value="Unassembled WGS sequence"/>
</dbReference>
<feature type="region of interest" description="Disordered" evidence="2">
    <location>
        <begin position="2133"/>
        <end position="2224"/>
    </location>
</feature>
<feature type="region of interest" description="Disordered" evidence="2">
    <location>
        <begin position="1"/>
        <end position="173"/>
    </location>
</feature>
<feature type="compositionally biased region" description="Acidic residues" evidence="2">
    <location>
        <begin position="2084"/>
        <end position="2094"/>
    </location>
</feature>
<evidence type="ECO:0000313" key="4">
    <source>
        <dbReference type="Proteomes" id="UP001172684"/>
    </source>
</evidence>
<feature type="compositionally biased region" description="Polar residues" evidence="2">
    <location>
        <begin position="2175"/>
        <end position="2185"/>
    </location>
</feature>
<keyword evidence="1" id="KW-0175">Coiled coil</keyword>
<dbReference type="PANTHER" id="PTHR47357:SF1">
    <property type="entry name" value="SPINDLE POLE BODY COMPONENT 110"/>
    <property type="match status" value="1"/>
</dbReference>
<feature type="compositionally biased region" description="Basic and acidic residues" evidence="2">
    <location>
        <begin position="94"/>
        <end position="114"/>
    </location>
</feature>
<feature type="compositionally biased region" description="Pro residues" evidence="2">
    <location>
        <begin position="1782"/>
        <end position="1791"/>
    </location>
</feature>
<feature type="coiled-coil region" evidence="1">
    <location>
        <begin position="1739"/>
        <end position="1768"/>
    </location>
</feature>
<feature type="region of interest" description="Disordered" evidence="2">
    <location>
        <begin position="1960"/>
        <end position="1995"/>
    </location>
</feature>
<comment type="caution">
    <text evidence="3">The sequence shown here is derived from an EMBL/GenBank/DDBJ whole genome shotgun (WGS) entry which is preliminary data.</text>
</comment>
<feature type="compositionally biased region" description="Low complexity" evidence="2">
    <location>
        <begin position="1986"/>
        <end position="1995"/>
    </location>
</feature>
<proteinExistence type="predicted"/>
<feature type="compositionally biased region" description="Basic and acidic residues" evidence="2">
    <location>
        <begin position="1182"/>
        <end position="1192"/>
    </location>
</feature>
<sequence length="2278" mass="248784">MPLTSRFRHRWDSSDPERAPPPLPLNPGSPNCTTRPNTSAAIAATAKALEEKARESAPASAYTTNPMPSKSPERSLIKGAQHKRMQSLQTSSVRDLRSFLDGARSPERSPERQSRVGTPTFSRENDKDYLSVSPERSPTRMGTPTPGGRDLLKDTPSLRPTSRPLHKAILGENTPPSATMLALQTMPVPIDLDTSLPNITNSSTPRASQAADMLSTQIQSLTTIATNLQREMAQLSRRSKDNATDLISLKEATNSRDEDIRKSLKELLSSVQTSLSTHGLPPPGLTRSVSFDPITTPPNKSFTLPRIPTPSSLMFDDLRVGSPSPYSVEGAASVAMLEKIIREMVTKEGQERLLSTLNTLFDKASKESSDTAKKVGELMEFVKDKSNSQALITTGPTGSGPPQLGLEYSNPEAGILTRTTLDMGPSLAMPSTGDSGGAKAYSSPKAADFVSADMLKLLKKIKDSVAESGGQTAEVKALVRDLRGEVLGMGREIARKIDEQHQSREPHLALEEGPKKVNLENIVRDGLAELKDHMDRVMKERRRQSSSSVISRTTVDSQQVYDVVKHALAERGLDQATALSPQAAVLSKEEILGAVKEAYEAYTPDVEVQQVGLERDEILQCLKEGLEGYRSTDVSRDQGISRDEIMETIHEAMRHIHLPSPMNEFQELKEEVLLAVREALENHKATIAPAPARRHDELTREAVVDAVKQGLATHGPNATRELEISRDDLYHALKASLADSPLGTYSEQVMNRLHGLVEDMRSEFKAYSSANGRDTEQVLDAVKDGLESLRAEIESYVDRAQDVTGKDEIIDTVKGGLEQLRSDVEGYVAIGPQGDSVLSRTEMLAYIKSEFEHLHDTIGGSITAPAKDKEEIICALNEGFEAMKLQSGTRGLDDDDEMMEAMKEEFELLKTDILGGSASSKDEMLKAIHSGLDRLHARLDSRVEEKSESNEEILIGLREEMAHLRETLATTLIKSGASNDSDEIVDRVREFIDGLRSHLSSEQRAATEENMVAIRRELEHLRETMGSALVRSGESDDKGEILEALRSGFEEMLPQLKQAEGKGATDETLVTIREELERLRTTIAASIVSNAPRNDTEEILDTVRLGLDDLRSHLERKIENPDKHISATGEVIDALNEGLDCLRADVSKIVNKPVDMTVSYEILDTLKDGLASLRADIDRLKGDKESEADSSRDAPTGNEIVLAESEATTPRKKPAKDTTSEEIAPDALRRDDLEKLEVLLAQLQIKVEAMDANIQNPVPPPPAAVVPVMPAPGVALQSDLVGIEELLKDLQGMVALVAERDGSGPTDAAKKEDTDAIETLLRNTSARIDDMILTGLDDAVTKEKLEAVEAAVKATSEAVEGLAPRLDENATKGDVAVVEVLVQDLKTAIEELKEAKKPSEDVNEEADKAEKVTKTDLDIVTLLCNDIKTKVESMAFPEAEALPTKADVEQLTGLIHDFRESHDKLKDSYETDIAVTAKAFDDRKKEAEDLILGIADIKTFIEEVKEELKTQVTEGGSNVEALRNTVRGLEETITSKFNIDADVKELMEIVAREFERAQGSIEGMMTDNGEKSAVNLEKHDEVKTAVISEISAKLDERFEIIAARYDDAVLAADAQVKAMEEKSAQQEELLASTKAMAEELKLTLDTLGASVVMFGESFKEASEKMSGDSQIVFDRMEHTAAKLDEHHTLNKTEHQDTRHEIAKALTALDGLQGEITENHPRFSIMLQEIQALVKQHYEHAQKSDEAAKAQAALAAEEAQSRAEELREIKNSFHASFTTLPALLPPPPPPAPEPEKYDDSHVQDKLNKLIEHAADSEKSIAQLDRLDQIHKQVLATAAEVSEFVAKQTHFITEGHESKEREAEEVALLLERRLAQKDQLESDITSLNHEKESLSTVVESLRAEKDALMAHKAGLAADVSALKTALDIRREELAIMESKADTLERRILEQIMDHSRAMMMARSARTAPTTHPKPAQPSRIPSTTPQKPATTASPVPSAAATAITLALKSRPPVRRNNGAPINPGSRRILSLNQITHNVPTGGAAFVGAPNTGLKRSHSVKTAAFPRKSSWGGRRSSGMGLDKENEVLSEESETEEFVESHRGGDGELDTLSEAGTERRHSYATAATGTESALTYGTGSYLTETPSTDRRTSFGAGESERTYGTGSYLSGTESERRTSYGSTVRSTLGRTVIDEEGEEGEEGDSTEVEQEQEQEDGLVEQEADGPSAEEIREEIAAAKRGMVLYAPPSDSGLGSDLPTGRLSGGQTDYFRRAAEEGSQVGG</sequence>
<keyword evidence="4" id="KW-1185">Reference proteome</keyword>
<feature type="coiled-coil region" evidence="1">
    <location>
        <begin position="1868"/>
        <end position="1944"/>
    </location>
</feature>
<dbReference type="EMBL" id="JAPDRL010000073">
    <property type="protein sequence ID" value="KAJ9659668.1"/>
    <property type="molecule type" value="Genomic_DNA"/>
</dbReference>
<feature type="compositionally biased region" description="Low complexity" evidence="2">
    <location>
        <begin position="2064"/>
        <end position="2077"/>
    </location>
</feature>
<protein>
    <submittedName>
        <fullName evidence="3">Uncharacterized protein</fullName>
    </submittedName>
</protein>
<name>A0ABQ9NK77_9PEZI</name>
<organism evidence="3 4">
    <name type="scientific">Coniosporium apollinis</name>
    <dbReference type="NCBI Taxonomy" id="61459"/>
    <lineage>
        <taxon>Eukaryota</taxon>
        <taxon>Fungi</taxon>
        <taxon>Dikarya</taxon>
        <taxon>Ascomycota</taxon>
        <taxon>Pezizomycotina</taxon>
        <taxon>Dothideomycetes</taxon>
        <taxon>Dothideomycetes incertae sedis</taxon>
        <taxon>Coniosporium</taxon>
    </lineage>
</organism>
<feature type="region of interest" description="Disordered" evidence="2">
    <location>
        <begin position="2238"/>
        <end position="2278"/>
    </location>
</feature>
<reference evidence="3" key="1">
    <citation type="submission" date="2022-10" db="EMBL/GenBank/DDBJ databases">
        <title>Culturing micro-colonial fungi from biological soil crusts in the Mojave desert and describing Neophaeococcomyces mojavensis, and introducing the new genera and species Taxawa tesnikishii.</title>
        <authorList>
            <person name="Kurbessoian T."/>
            <person name="Stajich J.E."/>
        </authorList>
    </citation>
    <scope>NUCLEOTIDE SEQUENCE</scope>
    <source>
        <strain evidence="3">TK_1</strain>
    </source>
</reference>
<dbReference type="PANTHER" id="PTHR47357">
    <property type="entry name" value="COP1-INTERACTIVE PROTEIN 1"/>
    <property type="match status" value="1"/>
</dbReference>
<feature type="compositionally biased region" description="Polar residues" evidence="2">
    <location>
        <begin position="2133"/>
        <end position="2142"/>
    </location>
</feature>
<evidence type="ECO:0000256" key="2">
    <source>
        <dbReference type="SAM" id="MobiDB-lite"/>
    </source>
</evidence>